<keyword evidence="3" id="KW-1185">Reference proteome</keyword>
<organism evidence="2 3">
    <name type="scientific">Cimex lectularius</name>
    <name type="common">Bed bug</name>
    <name type="synonym">Acanthia lectularia</name>
    <dbReference type="NCBI Taxonomy" id="79782"/>
    <lineage>
        <taxon>Eukaryota</taxon>
        <taxon>Metazoa</taxon>
        <taxon>Ecdysozoa</taxon>
        <taxon>Arthropoda</taxon>
        <taxon>Hexapoda</taxon>
        <taxon>Insecta</taxon>
        <taxon>Pterygota</taxon>
        <taxon>Neoptera</taxon>
        <taxon>Paraneoptera</taxon>
        <taxon>Hemiptera</taxon>
        <taxon>Heteroptera</taxon>
        <taxon>Panheteroptera</taxon>
        <taxon>Cimicomorpha</taxon>
        <taxon>Cimicidae</taxon>
        <taxon>Cimex</taxon>
    </lineage>
</organism>
<gene>
    <name evidence="2" type="primary">106663587</name>
</gene>
<dbReference type="GO" id="GO:0006874">
    <property type="term" value="P:intracellular calcium ion homeostasis"/>
    <property type="evidence" value="ECO:0007669"/>
    <property type="project" value="TreeGrafter"/>
</dbReference>
<dbReference type="Pfam" id="PF10269">
    <property type="entry name" value="Tmemb_185A"/>
    <property type="match status" value="1"/>
</dbReference>
<dbReference type="EnsemblMetazoa" id="XM_014388503.2">
    <property type="protein sequence ID" value="XP_014243989.1"/>
    <property type="gene ID" value="LOC106663587"/>
</dbReference>
<dbReference type="Proteomes" id="UP000494040">
    <property type="component" value="Unassembled WGS sequence"/>
</dbReference>
<dbReference type="PANTHER" id="PTHR13568">
    <property type="entry name" value="FAM11A, B PROTEIN"/>
    <property type="match status" value="1"/>
</dbReference>
<name>A0A8I6REX4_CIMLE</name>
<dbReference type="OrthoDB" id="6234541at2759"/>
<keyword evidence="1" id="KW-0472">Membrane</keyword>
<evidence type="ECO:0000313" key="2">
    <source>
        <dbReference type="EnsemblMetazoa" id="XP_014243989.1"/>
    </source>
</evidence>
<evidence type="ECO:0008006" key="4">
    <source>
        <dbReference type="Google" id="ProtNLM"/>
    </source>
</evidence>
<dbReference type="InterPro" id="IPR019396">
    <property type="entry name" value="TM_Fragile-X-F-assoc"/>
</dbReference>
<feature type="transmembrane region" description="Helical" evidence="1">
    <location>
        <begin position="78"/>
        <end position="98"/>
    </location>
</feature>
<accession>A0A8I6REX4</accession>
<dbReference type="GO" id="GO:0005783">
    <property type="term" value="C:endoplasmic reticulum"/>
    <property type="evidence" value="ECO:0007669"/>
    <property type="project" value="TreeGrafter"/>
</dbReference>
<dbReference type="PANTHER" id="PTHR13568:SF9">
    <property type="entry name" value="TRANSMEMBRANE PROTEIN 203"/>
    <property type="match status" value="1"/>
</dbReference>
<reference evidence="2" key="1">
    <citation type="submission" date="2022-01" db="UniProtKB">
        <authorList>
            <consortium name="EnsemblMetazoa"/>
        </authorList>
    </citation>
    <scope>IDENTIFICATION</scope>
</reference>
<keyword evidence="1" id="KW-1133">Transmembrane helix</keyword>
<sequence length="132" mass="15213">MFFSLEELLTWLGLSLFELWLNLVSLCLFSILLALPSSILESWWVVFSPLFIADALNAYFSIIVLIRMYLEALYKVAVLRGLWSFCFIFALFTFELLLCKKLSGETSLEFSEVLSPVFILLQLMAVRACQLH</sequence>
<evidence type="ECO:0000313" key="3">
    <source>
        <dbReference type="Proteomes" id="UP000494040"/>
    </source>
</evidence>
<dbReference type="OMA" id="LNTYFCA"/>
<dbReference type="AlphaFoldDB" id="A0A8I6REX4"/>
<keyword evidence="1" id="KW-0812">Transmembrane</keyword>
<dbReference type="KEGG" id="clec:106663587"/>
<feature type="transmembrane region" description="Helical" evidence="1">
    <location>
        <begin position="42"/>
        <end position="66"/>
    </location>
</feature>
<proteinExistence type="predicted"/>
<feature type="transmembrane region" description="Helical" evidence="1">
    <location>
        <begin position="12"/>
        <end position="36"/>
    </location>
</feature>
<protein>
    <recommendedName>
        <fullName evidence="4">Transmembrane protein 203</fullName>
    </recommendedName>
</protein>
<evidence type="ECO:0000256" key="1">
    <source>
        <dbReference type="SAM" id="Phobius"/>
    </source>
</evidence>